<organism evidence="1">
    <name type="scientific">Rhizophora mucronata</name>
    <name type="common">Asiatic mangrove</name>
    <dbReference type="NCBI Taxonomy" id="61149"/>
    <lineage>
        <taxon>Eukaryota</taxon>
        <taxon>Viridiplantae</taxon>
        <taxon>Streptophyta</taxon>
        <taxon>Embryophyta</taxon>
        <taxon>Tracheophyta</taxon>
        <taxon>Spermatophyta</taxon>
        <taxon>Magnoliopsida</taxon>
        <taxon>eudicotyledons</taxon>
        <taxon>Gunneridae</taxon>
        <taxon>Pentapetalae</taxon>
        <taxon>rosids</taxon>
        <taxon>fabids</taxon>
        <taxon>Malpighiales</taxon>
        <taxon>Rhizophoraceae</taxon>
        <taxon>Rhizophora</taxon>
    </lineage>
</organism>
<dbReference type="AlphaFoldDB" id="A0A2P2N569"/>
<reference evidence="1" key="1">
    <citation type="submission" date="2018-02" db="EMBL/GenBank/DDBJ databases">
        <title>Rhizophora mucronata_Transcriptome.</title>
        <authorList>
            <person name="Meera S.P."/>
            <person name="Sreeshan A."/>
            <person name="Augustine A."/>
        </authorList>
    </citation>
    <scope>NUCLEOTIDE SEQUENCE</scope>
    <source>
        <tissue evidence="1">Leaf</tissue>
    </source>
</reference>
<proteinExistence type="predicted"/>
<dbReference type="EMBL" id="GGEC01057081">
    <property type="protein sequence ID" value="MBX37565.1"/>
    <property type="molecule type" value="Transcribed_RNA"/>
</dbReference>
<name>A0A2P2N569_RHIMU</name>
<protein>
    <submittedName>
        <fullName evidence="1">Uncharacterized protein</fullName>
    </submittedName>
</protein>
<sequence length="27" mass="2989">MGALTIVGMFSGTACSIFKVKYYKRCL</sequence>
<evidence type="ECO:0000313" key="1">
    <source>
        <dbReference type="EMBL" id="MBX37565.1"/>
    </source>
</evidence>
<accession>A0A2P2N569</accession>